<dbReference type="SUPFAM" id="SSF51161">
    <property type="entry name" value="Trimeric LpxA-like enzymes"/>
    <property type="match status" value="1"/>
</dbReference>
<sequence length="187" mass="19667">MNGLDLAILAQRARDLAFSKLVAGGFHRFGKGSRICLPFRIGPGQGKHISIGENVLISANCMLLVPSADAPTPALVIGDRVRMNTTAITAVLSVVIEDGVDMARGVYISDHSHGFEDPDTFVRDQPLKKIAPVRIGAGAWIGENAVIMPGVTIGRGSVIGANAVVREDVPDYSVAAGVPARVLRTFA</sequence>
<dbReference type="PANTHER" id="PTHR23416">
    <property type="entry name" value="SIALIC ACID SYNTHASE-RELATED"/>
    <property type="match status" value="1"/>
</dbReference>
<evidence type="ECO:0000256" key="1">
    <source>
        <dbReference type="ARBA" id="ARBA00022679"/>
    </source>
</evidence>
<dbReference type="InterPro" id="IPR001451">
    <property type="entry name" value="Hexapep"/>
</dbReference>
<dbReference type="GO" id="GO:0016740">
    <property type="term" value="F:transferase activity"/>
    <property type="evidence" value="ECO:0007669"/>
    <property type="project" value="UniProtKB-KW"/>
</dbReference>
<dbReference type="AlphaFoldDB" id="A0A1X7MSD7"/>
<dbReference type="EMBL" id="FXBM01000001">
    <property type="protein sequence ID" value="SMH27749.1"/>
    <property type="molecule type" value="Genomic_DNA"/>
</dbReference>
<evidence type="ECO:0000256" key="2">
    <source>
        <dbReference type="ARBA" id="ARBA00022737"/>
    </source>
</evidence>
<organism evidence="3 4">
    <name type="scientific">Rathayibacter oskolensis</name>
    <dbReference type="NCBI Taxonomy" id="1891671"/>
    <lineage>
        <taxon>Bacteria</taxon>
        <taxon>Bacillati</taxon>
        <taxon>Actinomycetota</taxon>
        <taxon>Actinomycetes</taxon>
        <taxon>Micrococcales</taxon>
        <taxon>Microbacteriaceae</taxon>
        <taxon>Rathayibacter</taxon>
    </lineage>
</organism>
<proteinExistence type="predicted"/>
<dbReference type="OrthoDB" id="2643438at2"/>
<gene>
    <name evidence="3" type="ORF">SAMN06295885_0036</name>
</gene>
<evidence type="ECO:0000313" key="3">
    <source>
        <dbReference type="EMBL" id="SMH27749.1"/>
    </source>
</evidence>
<dbReference type="Proteomes" id="UP000193711">
    <property type="component" value="Unassembled WGS sequence"/>
</dbReference>
<protein>
    <submittedName>
        <fullName evidence="3">Transferase hexapeptide (Six repeat-containing protein)</fullName>
    </submittedName>
</protein>
<dbReference type="PROSITE" id="PS00101">
    <property type="entry name" value="HEXAPEP_TRANSFERASES"/>
    <property type="match status" value="1"/>
</dbReference>
<dbReference type="RefSeq" id="WP_085474613.1">
    <property type="nucleotide sequence ID" value="NZ_FXBM01000001.1"/>
</dbReference>
<reference evidence="4" key="1">
    <citation type="submission" date="2017-04" db="EMBL/GenBank/DDBJ databases">
        <authorList>
            <person name="Varghese N."/>
            <person name="Submissions S."/>
        </authorList>
    </citation>
    <scope>NUCLEOTIDE SEQUENCE [LARGE SCALE GENOMIC DNA]</scope>
    <source>
        <strain evidence="4">VKM Ac-2121</strain>
    </source>
</reference>
<dbReference type="CDD" id="cd04647">
    <property type="entry name" value="LbH_MAT_like"/>
    <property type="match status" value="1"/>
</dbReference>
<dbReference type="InterPro" id="IPR011004">
    <property type="entry name" value="Trimer_LpxA-like_sf"/>
</dbReference>
<keyword evidence="4" id="KW-1185">Reference proteome</keyword>
<dbReference type="Pfam" id="PF00132">
    <property type="entry name" value="Hexapep"/>
    <property type="match status" value="1"/>
</dbReference>
<dbReference type="InterPro" id="IPR018357">
    <property type="entry name" value="Hexapep_transf_CS"/>
</dbReference>
<evidence type="ECO:0000313" key="4">
    <source>
        <dbReference type="Proteomes" id="UP000193711"/>
    </source>
</evidence>
<keyword evidence="1 3" id="KW-0808">Transferase</keyword>
<dbReference type="STRING" id="1891671.SAMN06295885_0036"/>
<dbReference type="Gene3D" id="2.160.10.10">
    <property type="entry name" value="Hexapeptide repeat proteins"/>
    <property type="match status" value="1"/>
</dbReference>
<dbReference type="InterPro" id="IPR051159">
    <property type="entry name" value="Hexapeptide_acetyltransf"/>
</dbReference>
<accession>A0A1X7MSD7</accession>
<keyword evidence="2" id="KW-0677">Repeat</keyword>
<name>A0A1X7MSD7_9MICO</name>